<organism evidence="1 2">
    <name type="scientific">Acinetobacter terrestris</name>
    <dbReference type="NCBI Taxonomy" id="2529843"/>
    <lineage>
        <taxon>Bacteria</taxon>
        <taxon>Pseudomonadati</taxon>
        <taxon>Pseudomonadota</taxon>
        <taxon>Gammaproteobacteria</taxon>
        <taxon>Moraxellales</taxon>
        <taxon>Moraxellaceae</taxon>
        <taxon>Acinetobacter</taxon>
        <taxon>Acinetobacter Taxon 24</taxon>
    </lineage>
</organism>
<comment type="caution">
    <text evidence="1">The sequence shown here is derived from an EMBL/GenBank/DDBJ whole genome shotgun (WGS) entry which is preliminary data.</text>
</comment>
<evidence type="ECO:0000313" key="2">
    <source>
        <dbReference type="Proteomes" id="UP000555322"/>
    </source>
</evidence>
<evidence type="ECO:0000313" key="1">
    <source>
        <dbReference type="EMBL" id="NNH25630.1"/>
    </source>
</evidence>
<accession>A0ABX1UT37</accession>
<dbReference type="RefSeq" id="WP_171535802.1">
    <property type="nucleotide sequence ID" value="NZ_JABERJ010000007.1"/>
</dbReference>
<keyword evidence="2" id="KW-1185">Reference proteome</keyword>
<dbReference type="EMBL" id="JABERJ010000007">
    <property type="protein sequence ID" value="NNH25630.1"/>
    <property type="molecule type" value="Genomic_DNA"/>
</dbReference>
<evidence type="ECO:0008006" key="3">
    <source>
        <dbReference type="Google" id="ProtNLM"/>
    </source>
</evidence>
<gene>
    <name evidence="1" type="ORF">HLH15_03870</name>
</gene>
<reference evidence="1 2" key="1">
    <citation type="submission" date="2020-04" db="EMBL/GenBank/DDBJ databases">
        <title>Acinetobacter Taxon 24.</title>
        <authorList>
            <person name="Nemec A."/>
            <person name="Radolfova-Krizova L."/>
            <person name="Higgins P.G."/>
            <person name="Spanelova P."/>
        </authorList>
    </citation>
    <scope>NUCLEOTIDE SEQUENCE [LARGE SCALE GENOMIC DNA]</scope>
    <source>
        <strain evidence="1 2">ANC 5084</strain>
    </source>
</reference>
<dbReference type="Proteomes" id="UP000555322">
    <property type="component" value="Unassembled WGS sequence"/>
</dbReference>
<sequence length="97" mass="11172">MKANEFVKLVGLIEAKRIIRDNEIKGRYRHLNVCHVDLVELHEIVESHELVMDYYGLTRAKEYAESNYTAPEIKDALKQAIADVESCLKVDKKLEGL</sequence>
<protein>
    <recommendedName>
        <fullName evidence="3">HEPN domain-containing protein</fullName>
    </recommendedName>
</protein>
<proteinExistence type="predicted"/>
<name>A0ABX1UT37_9GAMM</name>